<dbReference type="PANTHER" id="PTHR21549:SF1">
    <property type="entry name" value="COILED-COIL DOMAIN-CONTAINING PROTEIN 148"/>
    <property type="match status" value="1"/>
</dbReference>
<dbReference type="STRING" id="10029.G3HHT1"/>
<feature type="transmembrane region" description="Helical" evidence="3">
    <location>
        <begin position="369"/>
        <end position="389"/>
    </location>
</feature>
<evidence type="ECO:0000256" key="2">
    <source>
        <dbReference type="SAM" id="Coils"/>
    </source>
</evidence>
<keyword evidence="3" id="KW-1133">Transmembrane helix</keyword>
<keyword evidence="3" id="KW-0472">Membrane</keyword>
<feature type="coiled-coil region" evidence="2">
    <location>
        <begin position="208"/>
        <end position="235"/>
    </location>
</feature>
<dbReference type="eggNOG" id="ENOG502QV5F">
    <property type="taxonomic scope" value="Eukaryota"/>
</dbReference>
<dbReference type="InterPro" id="IPR039902">
    <property type="entry name" value="CCDC148/CCDC112"/>
</dbReference>
<dbReference type="PaxDb" id="10029-XP_007610579.1"/>
<dbReference type="InParanoid" id="G3HHT1"/>
<proteinExistence type="predicted"/>
<keyword evidence="1 2" id="KW-0175">Coiled coil</keyword>
<protein>
    <submittedName>
        <fullName evidence="4">Coiled-coil domain-containing protein 148</fullName>
    </submittedName>
</protein>
<keyword evidence="3" id="KW-0812">Transmembrane</keyword>
<dbReference type="Proteomes" id="UP000001075">
    <property type="component" value="Unassembled WGS sequence"/>
</dbReference>
<accession>G3HHT1</accession>
<dbReference type="FunCoup" id="G3HHT1">
    <property type="interactions" value="27"/>
</dbReference>
<name>G3HHT1_CRIGR</name>
<evidence type="ECO:0000313" key="5">
    <source>
        <dbReference type="Proteomes" id="UP000001075"/>
    </source>
</evidence>
<reference evidence="5" key="1">
    <citation type="journal article" date="2011" name="Nat. Biotechnol.">
        <title>The genomic sequence of the Chinese hamster ovary (CHO)-K1 cell line.</title>
        <authorList>
            <person name="Xu X."/>
            <person name="Nagarajan H."/>
            <person name="Lewis N.E."/>
            <person name="Pan S."/>
            <person name="Cai Z."/>
            <person name="Liu X."/>
            <person name="Chen W."/>
            <person name="Xie M."/>
            <person name="Wang W."/>
            <person name="Hammond S."/>
            <person name="Andersen M.R."/>
            <person name="Neff N."/>
            <person name="Passarelli B."/>
            <person name="Koh W."/>
            <person name="Fan H.C."/>
            <person name="Wang J."/>
            <person name="Gui Y."/>
            <person name="Lee K.H."/>
            <person name="Betenbaugh M.J."/>
            <person name="Quake S.R."/>
            <person name="Famili I."/>
            <person name="Palsson B.O."/>
            <person name="Wang J."/>
        </authorList>
    </citation>
    <scope>NUCLEOTIDE SEQUENCE [LARGE SCALE GENOMIC DNA]</scope>
    <source>
        <strain evidence="5">CHO K1 cell line</strain>
    </source>
</reference>
<dbReference type="AlphaFoldDB" id="G3HHT1"/>
<dbReference type="PANTHER" id="PTHR21549">
    <property type="entry name" value="MUTATED IN BLADDER CANCER 1"/>
    <property type="match status" value="1"/>
</dbReference>
<evidence type="ECO:0000256" key="3">
    <source>
        <dbReference type="SAM" id="Phobius"/>
    </source>
</evidence>
<organism evidence="4 5">
    <name type="scientific">Cricetulus griseus</name>
    <name type="common">Chinese hamster</name>
    <name type="synonym">Cricetulus barabensis griseus</name>
    <dbReference type="NCBI Taxonomy" id="10029"/>
    <lineage>
        <taxon>Eukaryota</taxon>
        <taxon>Metazoa</taxon>
        <taxon>Chordata</taxon>
        <taxon>Craniata</taxon>
        <taxon>Vertebrata</taxon>
        <taxon>Euteleostomi</taxon>
        <taxon>Mammalia</taxon>
        <taxon>Eutheria</taxon>
        <taxon>Euarchontoglires</taxon>
        <taxon>Glires</taxon>
        <taxon>Rodentia</taxon>
        <taxon>Myomorpha</taxon>
        <taxon>Muroidea</taxon>
        <taxon>Cricetidae</taxon>
        <taxon>Cricetinae</taxon>
        <taxon>Cricetulus</taxon>
    </lineage>
</organism>
<dbReference type="EMBL" id="JH000387">
    <property type="protein sequence ID" value="EGV98567.1"/>
    <property type="molecule type" value="Genomic_DNA"/>
</dbReference>
<sequence length="404" mass="47529">MEAAARRTDERILQSSIQKTRAIRKAVETSKAAKEQMLMKQHKQVWWQEQERLKGIRCKLESEIKSCLNEESIGNECFCELVNFEEELSEQWCTCLKAVIDPVHQLRTDLKRLHHTSQDATCRKRSNLATVLKKVDCVRKQSKADFEKLDQEQQKIEKDLSDLSVKLLDCSTDEKTNLLTEQPAELETLECPYPDLKSSILNEFWNFTEKYQKKLEDFDLQLEDISRNFQLSEEEQWIYQVVIDQYPGNLLGRRTLYLDMLQRYFPRKSRHDLVEHEKYYDQYHFAGEQRRILIDSWTKSRKDFIQKAMLTLLEACAAHEMESILAKDRKRQQDLCADLKAKMPRLNDRNLIAVKNIVSLGNKISPINFFTLWVFLLLVVSTFLARLPVDAPNSTTCMFRSSFP</sequence>
<evidence type="ECO:0000313" key="4">
    <source>
        <dbReference type="EMBL" id="EGV98567.1"/>
    </source>
</evidence>
<gene>
    <name evidence="4" type="ORF">I79_010191</name>
</gene>
<feature type="coiled-coil region" evidence="2">
    <location>
        <begin position="139"/>
        <end position="166"/>
    </location>
</feature>
<evidence type="ECO:0000256" key="1">
    <source>
        <dbReference type="ARBA" id="ARBA00023054"/>
    </source>
</evidence>